<dbReference type="CDD" id="cd15047">
    <property type="entry name" value="7tmC_GABA-B-like"/>
    <property type="match status" value="1"/>
</dbReference>
<proteinExistence type="predicted"/>
<keyword evidence="2 9" id="KW-0812">Transmembrane</keyword>
<feature type="chain" id="PRO_5017937039" description="G-protein coupled receptors family 3 profile domain-containing protein" evidence="10">
    <location>
        <begin position="20"/>
        <end position="758"/>
    </location>
</feature>
<feature type="transmembrane region" description="Helical" evidence="9">
    <location>
        <begin position="437"/>
        <end position="463"/>
    </location>
</feature>
<reference evidence="12 13" key="1">
    <citation type="submission" date="2018-03" db="EMBL/GenBank/DDBJ databases">
        <authorList>
            <person name="Fogelqvist J."/>
        </authorList>
    </citation>
    <scope>NUCLEOTIDE SEQUENCE [LARGE SCALE GENOMIC DNA]</scope>
</reference>
<dbReference type="Pfam" id="PF01547">
    <property type="entry name" value="SBP_bac_1"/>
    <property type="match status" value="1"/>
</dbReference>
<dbReference type="PROSITE" id="PS50259">
    <property type="entry name" value="G_PROTEIN_RECEP_F3_4"/>
    <property type="match status" value="1"/>
</dbReference>
<dbReference type="GO" id="GO:0007214">
    <property type="term" value="P:gamma-aminobutyric acid signaling pathway"/>
    <property type="evidence" value="ECO:0007669"/>
    <property type="project" value="TreeGrafter"/>
</dbReference>
<geneLocation type="mitochondrion" evidence="12"/>
<keyword evidence="8" id="KW-0807">Transducer</keyword>
<dbReference type="Gene3D" id="3.40.190.10">
    <property type="entry name" value="Periplasmic binding protein-like II"/>
    <property type="match status" value="2"/>
</dbReference>
<sequence>MAMHRLWLALLSGGYLAGALKLSNLSSCTTCYGGGNSDRVTINIMDDSADPILTTTTLPHDVNDQFLYLTQHFQAKDPQMAVVFIDVIWPGDLAEHLSDMSTLLTEAQLEAPVDNERQFATVNGVQVAAPWFIDSGFLYYRKDLLAKYNFDHPPTTWAELEHMAQTIQDGERPSNNAFVGYVWQGRAYEGLTCDVLELVTSHGGGNVVESDKRVTVNNPAALKALRRMVHWTDTISGPAVTGYTETETLNMYLGMNAAFMRNWPYAISNIRATGALGSLTGITLLPNDGPGTTSHGTLGGFMVAVSKSATNQRAAAHAVSVIVSEQTQKWNFHRINYMPVNKDIYFGRGLCNASDSGLQVCDVAVPENYTVPRWSTAASPNYQDSSAVVYNAVNAALLKKISPEGALLTMECQLVQMLHGIQALPQQCIQAVEAKQWAWVINIVLVAIGTVAVVIVLGVIAAYTHHPVIASASPLFCVTICLGAIMLLLSNITSGTLPVSSSSCWSTAWLTTLGFSLMFGALFFKTWRVTQVFSMTSTSKHIISNVDLAVRLAAFMLFNVALLAVWMVIQGTTSPARKVFQAPQQCPSASLTFTLLPYVDQCDYHPAGLYAIGLVMAAVIAWGTMLAYRTRNVPLLLFNESKHIAICMYTVAIVSALAVPTLVAMVGNPTVSLLIRTTATFLLVLACVGSLFIPKFLIMSAYTIAEIKAMDGSTNNQQTRPPSVLGDHKPASTQMRTGAQGNFSSAIRGAASTTGSTA</sequence>
<evidence type="ECO:0000256" key="7">
    <source>
        <dbReference type="ARBA" id="ARBA00023180"/>
    </source>
</evidence>
<name>A0A3P3Y5T4_PLABS</name>
<keyword evidence="12" id="KW-0496">Mitochondrion</keyword>
<keyword evidence="4" id="KW-0297">G-protein coupled receptor</keyword>
<evidence type="ECO:0000256" key="10">
    <source>
        <dbReference type="SAM" id="SignalP"/>
    </source>
</evidence>
<keyword evidence="5 9" id="KW-0472">Membrane</keyword>
<protein>
    <recommendedName>
        <fullName evidence="11">G-protein coupled receptors family 3 profile domain-containing protein</fullName>
    </recommendedName>
</protein>
<gene>
    <name evidence="12" type="ORF">PLBR_LOCUS2689</name>
</gene>
<keyword evidence="7" id="KW-0325">Glycoprotein</keyword>
<feature type="transmembrane region" description="Helical" evidence="9">
    <location>
        <begin position="548"/>
        <end position="569"/>
    </location>
</feature>
<feature type="transmembrane region" description="Helical" evidence="9">
    <location>
        <begin position="673"/>
        <end position="693"/>
    </location>
</feature>
<dbReference type="SUPFAM" id="SSF53850">
    <property type="entry name" value="Periplasmic binding protein-like II"/>
    <property type="match status" value="1"/>
</dbReference>
<evidence type="ECO:0000256" key="5">
    <source>
        <dbReference type="ARBA" id="ARBA00023136"/>
    </source>
</evidence>
<dbReference type="GO" id="GO:0038039">
    <property type="term" value="C:G protein-coupled receptor heterodimeric complex"/>
    <property type="evidence" value="ECO:0007669"/>
    <property type="project" value="TreeGrafter"/>
</dbReference>
<evidence type="ECO:0000256" key="8">
    <source>
        <dbReference type="ARBA" id="ARBA00023224"/>
    </source>
</evidence>
<keyword evidence="6" id="KW-0675">Receptor</keyword>
<feature type="transmembrane region" description="Helical" evidence="9">
    <location>
        <begin position="475"/>
        <end position="494"/>
    </location>
</feature>
<comment type="subcellular location">
    <subcellularLocation>
        <location evidence="1">Membrane</location>
        <topology evidence="1">Multi-pass membrane protein</topology>
    </subcellularLocation>
</comment>
<evidence type="ECO:0000313" key="13">
    <source>
        <dbReference type="Proteomes" id="UP000290189"/>
    </source>
</evidence>
<organism evidence="12 13">
    <name type="scientific">Plasmodiophora brassicae</name>
    <name type="common">Clubroot disease agent</name>
    <dbReference type="NCBI Taxonomy" id="37360"/>
    <lineage>
        <taxon>Eukaryota</taxon>
        <taxon>Sar</taxon>
        <taxon>Rhizaria</taxon>
        <taxon>Endomyxa</taxon>
        <taxon>Phytomyxea</taxon>
        <taxon>Plasmodiophorida</taxon>
        <taxon>Plasmodiophoridae</taxon>
        <taxon>Plasmodiophora</taxon>
    </lineage>
</organism>
<evidence type="ECO:0000256" key="3">
    <source>
        <dbReference type="ARBA" id="ARBA00022989"/>
    </source>
</evidence>
<evidence type="ECO:0000313" key="12">
    <source>
        <dbReference type="EMBL" id="SPQ95474.1"/>
    </source>
</evidence>
<dbReference type="InterPro" id="IPR017978">
    <property type="entry name" value="GPCR_3_C"/>
</dbReference>
<dbReference type="PANTHER" id="PTHR10519">
    <property type="entry name" value="GABA-B RECEPTOR"/>
    <property type="match status" value="1"/>
</dbReference>
<evidence type="ECO:0000256" key="4">
    <source>
        <dbReference type="ARBA" id="ARBA00023040"/>
    </source>
</evidence>
<feature type="signal peptide" evidence="10">
    <location>
        <begin position="1"/>
        <end position="19"/>
    </location>
</feature>
<evidence type="ECO:0000256" key="2">
    <source>
        <dbReference type="ARBA" id="ARBA00022692"/>
    </source>
</evidence>
<dbReference type="Proteomes" id="UP000290189">
    <property type="component" value="Unassembled WGS sequence"/>
</dbReference>
<dbReference type="Pfam" id="PF00003">
    <property type="entry name" value="7tm_3"/>
    <property type="match status" value="1"/>
</dbReference>
<evidence type="ECO:0000259" key="11">
    <source>
        <dbReference type="PROSITE" id="PS50259"/>
    </source>
</evidence>
<dbReference type="EMBL" id="OVEO01000004">
    <property type="protein sequence ID" value="SPQ95474.1"/>
    <property type="molecule type" value="Genomic_DNA"/>
</dbReference>
<evidence type="ECO:0000256" key="9">
    <source>
        <dbReference type="SAM" id="Phobius"/>
    </source>
</evidence>
<feature type="transmembrane region" description="Helical" evidence="9">
    <location>
        <begin position="506"/>
        <end position="527"/>
    </location>
</feature>
<dbReference type="InterPro" id="IPR002455">
    <property type="entry name" value="GPCR3_GABA-B"/>
</dbReference>
<keyword evidence="10" id="KW-0732">Signal</keyword>
<feature type="transmembrane region" description="Helical" evidence="9">
    <location>
        <begin position="649"/>
        <end position="667"/>
    </location>
</feature>
<dbReference type="AlphaFoldDB" id="A0A3P3Y5T4"/>
<accession>A0A3P3Y5T4</accession>
<feature type="transmembrane region" description="Helical" evidence="9">
    <location>
        <begin position="607"/>
        <end position="628"/>
    </location>
</feature>
<keyword evidence="3 9" id="KW-1133">Transmembrane helix</keyword>
<evidence type="ECO:0000256" key="1">
    <source>
        <dbReference type="ARBA" id="ARBA00004141"/>
    </source>
</evidence>
<evidence type="ECO:0000256" key="6">
    <source>
        <dbReference type="ARBA" id="ARBA00023170"/>
    </source>
</evidence>
<feature type="domain" description="G-protein coupled receptors family 3 profile" evidence="11">
    <location>
        <begin position="438"/>
        <end position="699"/>
    </location>
</feature>
<dbReference type="GO" id="GO:0004965">
    <property type="term" value="F:G protein-coupled GABA receptor activity"/>
    <property type="evidence" value="ECO:0007669"/>
    <property type="project" value="InterPro"/>
</dbReference>
<dbReference type="PANTHER" id="PTHR10519:SF20">
    <property type="entry name" value="G-PROTEIN COUPLED RECEPTOR 156-RELATED"/>
    <property type="match status" value="1"/>
</dbReference>
<dbReference type="InterPro" id="IPR006059">
    <property type="entry name" value="SBP"/>
</dbReference>